<keyword evidence="2" id="KW-1185">Reference proteome</keyword>
<feature type="non-terminal residue" evidence="1">
    <location>
        <position position="252"/>
    </location>
</feature>
<reference evidence="1 2" key="1">
    <citation type="journal article" date="2020" name="bioRxiv">
        <title>Metabolic contributions of an alphaproteobacterial endosymbiont in the apicomplexan Cardiosporidium cionae.</title>
        <authorList>
            <person name="Hunter E.S."/>
            <person name="Paight C.J."/>
            <person name="Lane C.E."/>
        </authorList>
    </citation>
    <scope>NUCLEOTIDE SEQUENCE [LARGE SCALE GENOMIC DNA]</scope>
    <source>
        <strain evidence="1">ESH_2018</strain>
    </source>
</reference>
<dbReference type="PANTHER" id="PTHR46533">
    <property type="entry name" value="ZINC FINGER MYND DOMAIN-CONTAINING PROTEIN 12"/>
    <property type="match status" value="1"/>
</dbReference>
<dbReference type="EMBL" id="JADAQX010000065">
    <property type="protein sequence ID" value="KAF8822300.1"/>
    <property type="molecule type" value="Genomic_DNA"/>
</dbReference>
<dbReference type="Gene3D" id="1.25.40.10">
    <property type="entry name" value="Tetratricopeptide repeat domain"/>
    <property type="match status" value="1"/>
</dbReference>
<gene>
    <name evidence="1" type="ORF">IE077_004033</name>
</gene>
<comment type="caution">
    <text evidence="1">The sequence shown here is derived from an EMBL/GenBank/DDBJ whole genome shotgun (WGS) entry which is preliminary data.</text>
</comment>
<name>A0ABQ7JEH3_9APIC</name>
<dbReference type="InterPro" id="IPR011990">
    <property type="entry name" value="TPR-like_helical_dom_sf"/>
</dbReference>
<accession>A0ABQ7JEH3</accession>
<protein>
    <submittedName>
        <fullName evidence="1">Zinc finger, MYND-type containing 12 family protein</fullName>
    </submittedName>
</protein>
<evidence type="ECO:0000313" key="1">
    <source>
        <dbReference type="EMBL" id="KAF8822300.1"/>
    </source>
</evidence>
<sequence length="252" mass="28456">MNCTRHLRKMVQTLFRCCSQMKMLCSKQHLLATYNATQNAIATCNRLAERHLLGRKFDLAIAASKRALKLLVGKTISVGSIDLAFLHLAEAYLGLGLIDLTKEYLQKASAKITEEKRGDYNVIAKMQRISGRMLHFQNCFVPATQMYAKTLYLLSSIYGPEHAILAPDYFLLGCSLHASLQTRADSIYIFNKVLNLYKAYFGSKTTQHEAMYKSCDFPPLQLNSFEIESAKITIINLLQLIENSKETLGTLE</sequence>
<dbReference type="PANTHER" id="PTHR46533:SF1">
    <property type="entry name" value="ZINC FINGER MYND DOMAIN-CONTAINING PROTEIN 12"/>
    <property type="match status" value="1"/>
</dbReference>
<organism evidence="1 2">
    <name type="scientific">Cardiosporidium cionae</name>
    <dbReference type="NCBI Taxonomy" id="476202"/>
    <lineage>
        <taxon>Eukaryota</taxon>
        <taxon>Sar</taxon>
        <taxon>Alveolata</taxon>
        <taxon>Apicomplexa</taxon>
        <taxon>Aconoidasida</taxon>
        <taxon>Nephromycida</taxon>
        <taxon>Cardiosporidium</taxon>
    </lineage>
</organism>
<evidence type="ECO:0000313" key="2">
    <source>
        <dbReference type="Proteomes" id="UP000823046"/>
    </source>
</evidence>
<proteinExistence type="predicted"/>
<dbReference type="InterPro" id="IPR053248">
    <property type="entry name" value="Zinc_finger_MYND_domain"/>
</dbReference>
<dbReference type="Proteomes" id="UP000823046">
    <property type="component" value="Unassembled WGS sequence"/>
</dbReference>